<keyword evidence="1" id="KW-0472">Membrane</keyword>
<name>A0A1I4PCY8_9PROT</name>
<reference evidence="3" key="1">
    <citation type="submission" date="2016-10" db="EMBL/GenBank/DDBJ databases">
        <authorList>
            <person name="Varghese N."/>
            <person name="Submissions S."/>
        </authorList>
    </citation>
    <scope>NUCLEOTIDE SEQUENCE [LARGE SCALE GENOMIC DNA]</scope>
    <source>
        <strain evidence="3">Nm44</strain>
    </source>
</reference>
<keyword evidence="1" id="KW-1133">Transmembrane helix</keyword>
<dbReference type="Proteomes" id="UP000183287">
    <property type="component" value="Unassembled WGS sequence"/>
</dbReference>
<dbReference type="EMBL" id="FOUB01000019">
    <property type="protein sequence ID" value="SFM25642.1"/>
    <property type="molecule type" value="Genomic_DNA"/>
</dbReference>
<sequence>MNCVYFFLKLIFSKVKVAHFGVVFIQVIGSPYFLNFTHILLENFLVYTLYEH</sequence>
<evidence type="ECO:0000313" key="3">
    <source>
        <dbReference type="Proteomes" id="UP000183287"/>
    </source>
</evidence>
<keyword evidence="1" id="KW-0812">Transmembrane</keyword>
<feature type="transmembrane region" description="Helical" evidence="1">
    <location>
        <begin position="20"/>
        <end position="41"/>
    </location>
</feature>
<dbReference type="AlphaFoldDB" id="A0A1I4PCY8"/>
<organism evidence="2 3">
    <name type="scientific">Nitrosomonas communis</name>
    <dbReference type="NCBI Taxonomy" id="44574"/>
    <lineage>
        <taxon>Bacteria</taxon>
        <taxon>Pseudomonadati</taxon>
        <taxon>Pseudomonadota</taxon>
        <taxon>Betaproteobacteria</taxon>
        <taxon>Nitrosomonadales</taxon>
        <taxon>Nitrosomonadaceae</taxon>
        <taxon>Nitrosomonas</taxon>
    </lineage>
</organism>
<protein>
    <submittedName>
        <fullName evidence="2">Uncharacterized protein</fullName>
    </submittedName>
</protein>
<accession>A0A1I4PCY8</accession>
<evidence type="ECO:0000313" key="2">
    <source>
        <dbReference type="EMBL" id="SFM25642.1"/>
    </source>
</evidence>
<gene>
    <name evidence="2" type="ORF">SAMN05421863_101941</name>
</gene>
<proteinExistence type="predicted"/>
<evidence type="ECO:0000256" key="1">
    <source>
        <dbReference type="SAM" id="Phobius"/>
    </source>
</evidence>
<keyword evidence="3" id="KW-1185">Reference proteome</keyword>